<evidence type="ECO:0000313" key="2">
    <source>
        <dbReference type="Proteomes" id="UP000294847"/>
    </source>
</evidence>
<reference evidence="1 2" key="1">
    <citation type="journal article" date="2019" name="Mol. Biol. Evol.">
        <title>Blast fungal genomes show frequent chromosomal changes, gene gains and losses, and effector gene turnover.</title>
        <authorList>
            <person name="Gomez Luciano L.B."/>
            <person name="Jason Tsai I."/>
            <person name="Chuma I."/>
            <person name="Tosa Y."/>
            <person name="Chen Y.H."/>
            <person name="Li J.Y."/>
            <person name="Li M.Y."/>
            <person name="Jade Lu M.Y."/>
            <person name="Nakayashiki H."/>
            <person name="Li W.H."/>
        </authorList>
    </citation>
    <scope>NUCLEOTIDE SEQUENCE [LARGE SCALE GENOMIC DNA]</scope>
    <source>
        <strain evidence="1">MZ5-1-6</strain>
    </source>
</reference>
<name>A0A4P7MXM0_PYROR</name>
<dbReference type="AlphaFoldDB" id="A0A4P7MXM0"/>
<protein>
    <submittedName>
        <fullName evidence="1">Uncharacterized protein</fullName>
    </submittedName>
</protein>
<evidence type="ECO:0000313" key="1">
    <source>
        <dbReference type="EMBL" id="QBZ53911.1"/>
    </source>
</evidence>
<gene>
    <name evidence="1" type="ORF">PoMZ_09601</name>
</gene>
<dbReference type="EMBL" id="CP034204">
    <property type="protein sequence ID" value="QBZ53911.1"/>
    <property type="molecule type" value="Genomic_DNA"/>
</dbReference>
<organism evidence="1 2">
    <name type="scientific">Pyricularia oryzae</name>
    <name type="common">Rice blast fungus</name>
    <name type="synonym">Magnaporthe oryzae</name>
    <dbReference type="NCBI Taxonomy" id="318829"/>
    <lineage>
        <taxon>Eukaryota</taxon>
        <taxon>Fungi</taxon>
        <taxon>Dikarya</taxon>
        <taxon>Ascomycota</taxon>
        <taxon>Pezizomycotina</taxon>
        <taxon>Sordariomycetes</taxon>
        <taxon>Sordariomycetidae</taxon>
        <taxon>Magnaporthales</taxon>
        <taxon>Pyriculariaceae</taxon>
        <taxon>Pyricularia</taxon>
    </lineage>
</organism>
<accession>A0A4P7MXM0</accession>
<dbReference type="Proteomes" id="UP000294847">
    <property type="component" value="Chromosome 1"/>
</dbReference>
<sequence length="92" mass="10182">MCISGTSEPKIAGLEPLAQQLVRCRCGPNMACGGGFWPVFVITRPGIGRFFFFFVLADGAIDKAEFDELWYSDSCWRHFSKKSTPATRPSAT</sequence>
<proteinExistence type="predicted"/>